<organism evidence="2 3">
    <name type="scientific">Ephemerocybe angulata</name>
    <dbReference type="NCBI Taxonomy" id="980116"/>
    <lineage>
        <taxon>Eukaryota</taxon>
        <taxon>Fungi</taxon>
        <taxon>Dikarya</taxon>
        <taxon>Basidiomycota</taxon>
        <taxon>Agaricomycotina</taxon>
        <taxon>Agaricomycetes</taxon>
        <taxon>Agaricomycetidae</taxon>
        <taxon>Agaricales</taxon>
        <taxon>Agaricineae</taxon>
        <taxon>Psathyrellaceae</taxon>
        <taxon>Ephemerocybe</taxon>
    </lineage>
</organism>
<comment type="caution">
    <text evidence="2">The sequence shown here is derived from an EMBL/GenBank/DDBJ whole genome shotgun (WGS) entry which is preliminary data.</text>
</comment>
<keyword evidence="3" id="KW-1185">Reference proteome</keyword>
<gene>
    <name evidence="2" type="ORF">DFP72DRAFT_262221</name>
</gene>
<sequence length="172" mass="18910">MIMNSRAGYFLSGASGSPVTNALSLLLLKWPCHTCTVVVDRSTAFSFDSHHLSYNVLSSKREKFPGSILLNSPRHKPLTWALNSADITTGQFKVRRFASCFEPPPWRTALQPASQTRPTYTPNPRTASTTRGEVLAPSVQSAARLTGRDETRRGWLVCNVIHNSIVRSLPGG</sequence>
<proteinExistence type="predicted"/>
<dbReference type="Proteomes" id="UP000521943">
    <property type="component" value="Unassembled WGS sequence"/>
</dbReference>
<dbReference type="AlphaFoldDB" id="A0A8H6M6Q0"/>
<protein>
    <submittedName>
        <fullName evidence="2">Uncharacterized protein</fullName>
    </submittedName>
</protein>
<feature type="compositionally biased region" description="Polar residues" evidence="1">
    <location>
        <begin position="111"/>
        <end position="131"/>
    </location>
</feature>
<feature type="region of interest" description="Disordered" evidence="1">
    <location>
        <begin position="108"/>
        <end position="132"/>
    </location>
</feature>
<dbReference type="EMBL" id="JACGCI010000024">
    <property type="protein sequence ID" value="KAF6756845.1"/>
    <property type="molecule type" value="Genomic_DNA"/>
</dbReference>
<evidence type="ECO:0000313" key="2">
    <source>
        <dbReference type="EMBL" id="KAF6756845.1"/>
    </source>
</evidence>
<reference evidence="2 3" key="1">
    <citation type="submission" date="2020-07" db="EMBL/GenBank/DDBJ databases">
        <title>Comparative genomics of pyrophilous fungi reveals a link between fire events and developmental genes.</title>
        <authorList>
            <consortium name="DOE Joint Genome Institute"/>
            <person name="Steindorff A.S."/>
            <person name="Carver A."/>
            <person name="Calhoun S."/>
            <person name="Stillman K."/>
            <person name="Liu H."/>
            <person name="Lipzen A."/>
            <person name="Pangilinan J."/>
            <person name="Labutti K."/>
            <person name="Bruns T.D."/>
            <person name="Grigoriev I.V."/>
        </authorList>
    </citation>
    <scope>NUCLEOTIDE SEQUENCE [LARGE SCALE GENOMIC DNA]</scope>
    <source>
        <strain evidence="2 3">CBS 144469</strain>
    </source>
</reference>
<name>A0A8H6M6Q0_9AGAR</name>
<evidence type="ECO:0000313" key="3">
    <source>
        <dbReference type="Proteomes" id="UP000521943"/>
    </source>
</evidence>
<evidence type="ECO:0000256" key="1">
    <source>
        <dbReference type="SAM" id="MobiDB-lite"/>
    </source>
</evidence>
<accession>A0A8H6M6Q0</accession>